<organism evidence="4 5">
    <name type="scientific">Tritrichomonas musculus</name>
    <dbReference type="NCBI Taxonomy" id="1915356"/>
    <lineage>
        <taxon>Eukaryota</taxon>
        <taxon>Metamonada</taxon>
        <taxon>Parabasalia</taxon>
        <taxon>Tritrichomonadida</taxon>
        <taxon>Tritrichomonadidae</taxon>
        <taxon>Tritrichomonas</taxon>
    </lineage>
</organism>
<protein>
    <submittedName>
        <fullName evidence="4">Protein Aster-C</fullName>
    </submittedName>
</protein>
<evidence type="ECO:0000256" key="2">
    <source>
        <dbReference type="ARBA" id="ARBA00022837"/>
    </source>
</evidence>
<dbReference type="InterPro" id="IPR035892">
    <property type="entry name" value="C2_domain_sf"/>
</dbReference>
<name>A0ABR2IZS2_9EUKA</name>
<sequence>MSSSKFVSSNSPISEINELLENIPPPPEKAPYPPKIILYINVIQGRNLQSKGCYCCLQIGNKIVETSKDDNSYDPVWNEQFRFRKIDFSDQLSIYLYDKNSDKIGNINFPLVDFNVNQIVDQWYPIGNKDDKKSSQIRIAFHLATRYDNAFQDYTIKVETEDHDT</sequence>
<dbReference type="Proteomes" id="UP001470230">
    <property type="component" value="Unassembled WGS sequence"/>
</dbReference>
<evidence type="ECO:0000259" key="3">
    <source>
        <dbReference type="PROSITE" id="PS50004"/>
    </source>
</evidence>
<dbReference type="SMART" id="SM00239">
    <property type="entry name" value="C2"/>
    <property type="match status" value="1"/>
</dbReference>
<evidence type="ECO:0000256" key="1">
    <source>
        <dbReference type="ARBA" id="ARBA00022723"/>
    </source>
</evidence>
<keyword evidence="5" id="KW-1185">Reference proteome</keyword>
<feature type="domain" description="C2" evidence="3">
    <location>
        <begin position="19"/>
        <end position="130"/>
    </location>
</feature>
<dbReference type="EMBL" id="JAPFFF010000014">
    <property type="protein sequence ID" value="KAK8870842.1"/>
    <property type="molecule type" value="Genomic_DNA"/>
</dbReference>
<evidence type="ECO:0000313" key="4">
    <source>
        <dbReference type="EMBL" id="KAK8870842.1"/>
    </source>
</evidence>
<dbReference type="Gene3D" id="2.60.40.150">
    <property type="entry name" value="C2 domain"/>
    <property type="match status" value="1"/>
</dbReference>
<dbReference type="InterPro" id="IPR000008">
    <property type="entry name" value="C2_dom"/>
</dbReference>
<dbReference type="CDD" id="cd00030">
    <property type="entry name" value="C2"/>
    <property type="match status" value="1"/>
</dbReference>
<reference evidence="4 5" key="1">
    <citation type="submission" date="2024-04" db="EMBL/GenBank/DDBJ databases">
        <title>Tritrichomonas musculus Genome.</title>
        <authorList>
            <person name="Alves-Ferreira E."/>
            <person name="Grigg M."/>
            <person name="Lorenzi H."/>
            <person name="Galac M."/>
        </authorList>
    </citation>
    <scope>NUCLEOTIDE SEQUENCE [LARGE SCALE GENOMIC DNA]</scope>
    <source>
        <strain evidence="4 5">EAF2021</strain>
    </source>
</reference>
<evidence type="ECO:0000313" key="5">
    <source>
        <dbReference type="Proteomes" id="UP001470230"/>
    </source>
</evidence>
<comment type="caution">
    <text evidence="4">The sequence shown here is derived from an EMBL/GenBank/DDBJ whole genome shotgun (WGS) entry which is preliminary data.</text>
</comment>
<keyword evidence="2" id="KW-0106">Calcium</keyword>
<dbReference type="Pfam" id="PF00168">
    <property type="entry name" value="C2"/>
    <property type="match status" value="1"/>
</dbReference>
<dbReference type="PANTHER" id="PTHR45911">
    <property type="entry name" value="C2 DOMAIN-CONTAINING PROTEIN"/>
    <property type="match status" value="1"/>
</dbReference>
<gene>
    <name evidence="4" type="ORF">M9Y10_008740</name>
</gene>
<keyword evidence="1" id="KW-0479">Metal-binding</keyword>
<accession>A0ABR2IZS2</accession>
<dbReference type="SUPFAM" id="SSF49562">
    <property type="entry name" value="C2 domain (Calcium/lipid-binding domain, CaLB)"/>
    <property type="match status" value="1"/>
</dbReference>
<proteinExistence type="predicted"/>
<dbReference type="PROSITE" id="PS50004">
    <property type="entry name" value="C2"/>
    <property type="match status" value="1"/>
</dbReference>
<dbReference type="PANTHER" id="PTHR45911:SF4">
    <property type="entry name" value="MULTIPLE C2 AND TRANSMEMBRANE DOMAIN-CONTAINING PROTEIN"/>
    <property type="match status" value="1"/>
</dbReference>